<evidence type="ECO:0000259" key="18">
    <source>
        <dbReference type="PROSITE" id="PS50113"/>
    </source>
</evidence>
<dbReference type="Pfam" id="PF00989">
    <property type="entry name" value="PAS"/>
    <property type="match status" value="1"/>
</dbReference>
<name>A0ABW9ZXM3_9BACT</name>
<evidence type="ECO:0000256" key="2">
    <source>
        <dbReference type="ARBA" id="ARBA00004651"/>
    </source>
</evidence>
<dbReference type="PANTHER" id="PTHR45339:SF1">
    <property type="entry name" value="HYBRID SIGNAL TRANSDUCTION HISTIDINE KINASE J"/>
    <property type="match status" value="1"/>
</dbReference>
<dbReference type="SMART" id="SM00448">
    <property type="entry name" value="REC"/>
    <property type="match status" value="1"/>
</dbReference>
<reference evidence="20 21" key="1">
    <citation type="submission" date="2020-01" db="EMBL/GenBank/DDBJ databases">
        <title>Genome analysis.</title>
        <authorList>
            <person name="Wu S."/>
            <person name="Wang G."/>
        </authorList>
    </citation>
    <scope>NUCLEOTIDE SEQUENCE [LARGE SCALE GENOMIC DNA]</scope>
    <source>
        <strain evidence="20 21">SYL130</strain>
    </source>
</reference>
<dbReference type="SUPFAM" id="SSF55785">
    <property type="entry name" value="PYP-like sensor domain (PAS domain)"/>
    <property type="match status" value="2"/>
</dbReference>
<dbReference type="InterPro" id="IPR011006">
    <property type="entry name" value="CheY-like_superfamily"/>
</dbReference>
<keyword evidence="6 14" id="KW-0812">Transmembrane</keyword>
<evidence type="ECO:0000256" key="3">
    <source>
        <dbReference type="ARBA" id="ARBA00012438"/>
    </source>
</evidence>
<evidence type="ECO:0000256" key="8">
    <source>
        <dbReference type="ARBA" id="ARBA00022840"/>
    </source>
</evidence>
<dbReference type="Pfam" id="PF05227">
    <property type="entry name" value="CHASE3"/>
    <property type="match status" value="1"/>
</dbReference>
<dbReference type="SUPFAM" id="SSF47384">
    <property type="entry name" value="Homodimeric domain of signal transducing histidine kinase"/>
    <property type="match status" value="1"/>
</dbReference>
<dbReference type="PROSITE" id="PS50894">
    <property type="entry name" value="HPT"/>
    <property type="match status" value="1"/>
</dbReference>
<dbReference type="InterPro" id="IPR036641">
    <property type="entry name" value="HPT_dom_sf"/>
</dbReference>
<evidence type="ECO:0000259" key="15">
    <source>
        <dbReference type="PROSITE" id="PS50109"/>
    </source>
</evidence>
<dbReference type="InterPro" id="IPR003594">
    <property type="entry name" value="HATPase_dom"/>
</dbReference>
<feature type="domain" description="PAS" evidence="17">
    <location>
        <begin position="223"/>
        <end position="294"/>
    </location>
</feature>
<evidence type="ECO:0000256" key="7">
    <source>
        <dbReference type="ARBA" id="ARBA00022741"/>
    </source>
</evidence>
<dbReference type="SUPFAM" id="SSF52172">
    <property type="entry name" value="CheY-like"/>
    <property type="match status" value="1"/>
</dbReference>
<comment type="caution">
    <text evidence="20">The sequence shown here is derived from an EMBL/GenBank/DDBJ whole genome shotgun (WGS) entry which is preliminary data.</text>
</comment>
<dbReference type="InterPro" id="IPR005467">
    <property type="entry name" value="His_kinase_dom"/>
</dbReference>
<dbReference type="PROSITE" id="PS50113">
    <property type="entry name" value="PAC"/>
    <property type="match status" value="1"/>
</dbReference>
<evidence type="ECO:0000256" key="10">
    <source>
        <dbReference type="ARBA" id="ARBA00023012"/>
    </source>
</evidence>
<dbReference type="InterPro" id="IPR035965">
    <property type="entry name" value="PAS-like_dom_sf"/>
</dbReference>
<dbReference type="SUPFAM" id="SSF55874">
    <property type="entry name" value="ATPase domain of HSP90 chaperone/DNA topoisomerase II/histidine kinase"/>
    <property type="match status" value="1"/>
</dbReference>
<dbReference type="PROSITE" id="PS50112">
    <property type="entry name" value="PAS"/>
    <property type="match status" value="2"/>
</dbReference>
<dbReference type="Pfam" id="PF08448">
    <property type="entry name" value="PAS_4"/>
    <property type="match status" value="1"/>
</dbReference>
<dbReference type="SUPFAM" id="SSF47226">
    <property type="entry name" value="Histidine-containing phosphotransfer domain, HPT domain"/>
    <property type="match status" value="1"/>
</dbReference>
<dbReference type="EMBL" id="JAACJS010000015">
    <property type="protein sequence ID" value="NCI51270.1"/>
    <property type="molecule type" value="Genomic_DNA"/>
</dbReference>
<dbReference type="EC" id="2.7.13.3" evidence="3"/>
<evidence type="ECO:0000313" key="21">
    <source>
        <dbReference type="Proteomes" id="UP000753802"/>
    </source>
</evidence>
<dbReference type="PRINTS" id="PR00344">
    <property type="entry name" value="BCTRLSENSOR"/>
</dbReference>
<evidence type="ECO:0000259" key="19">
    <source>
        <dbReference type="PROSITE" id="PS50894"/>
    </source>
</evidence>
<keyword evidence="11 14" id="KW-0472">Membrane</keyword>
<dbReference type="InterPro" id="IPR001789">
    <property type="entry name" value="Sig_transdc_resp-reg_receiver"/>
</dbReference>
<dbReference type="InterPro" id="IPR007891">
    <property type="entry name" value="CHASE3"/>
</dbReference>
<dbReference type="InterPro" id="IPR013767">
    <property type="entry name" value="PAS_fold"/>
</dbReference>
<evidence type="ECO:0000259" key="16">
    <source>
        <dbReference type="PROSITE" id="PS50110"/>
    </source>
</evidence>
<dbReference type="InterPro" id="IPR013656">
    <property type="entry name" value="PAS_4"/>
</dbReference>
<sequence length="984" mass="110169">MNFSFPIKEWKIRWLLAIALGSFVAFGYFLFRQGYSQRETRFWVDHTKEVIQKIDTVNILFSETDAAARAYLLTKDTAWIDEIRKLHGFVQRDLAALLVLTKNEPSQQRRLLDLRSLIRRKIAFQEKMVAGSFEREQEIAKTRYNGEGPQFTRAVKAALIGSLRFEEHLLAQRIEQNKKDHDSITYLTILAGLFSITLVLIIISQLNRDIRRRRAAEDAMRASEEKYRNLIENAGVVMYTANSKGEIGFANNQVAALTGYDVNELLGKHFSILLDPSQAEKVVAFYISQFVNKTNDTTLEFPIVTKTREQKWVEQSAQLLWENNQVTGFQCMVKDITEKKKIESQLAVSEATRKENEYRLNAILDNSTALIYIKDLEGRYLMANKRFKEFFGLTDELVIGQTDYDFNLKATADHFKDLDNEVIRTRKPVESEESIETLSGIRNLLLQKFPLVTPDRGLIGVSGIATDITEKIEMREQNLAALAKAEAAKAVQDQFLANMSHEIRTPMNGLQGMTRLLEQTTLTAEQKRFLEMINQSLNNLLVIVNNVLDFSVLQSGKMVFADTGFALRALLNETKKQFENTVKEKGIGFQVDIAENVPDQLRGDPNRLKQVLFSLVGNAVKFTGKGSVQLQVSLEKQAGERAEIRFTVTDTGIGIAADKMETIFESFAQASKGISSGYGGSGLGLSISKGLIELQGGSITASSKPGLGSVFSFSLPMQVGRAAANTGAAPLEGKYFLVVEDNPVNQQLIRFVLQKAGIRCDIASNGKEAIAKLEENKAYDLIIMDLQMPVMDGYQATTFIRNEMGLTLPIIAMTATALKEDQEKSRLVGMNDFILKPFDFNDLNRRLVNILFKEQVVAEENTVPSGNAQTAALFDLSLIEDLDDPSEIADVISVFLETAPGDIAALERSFVEGNATELRKTAHKIKGAVSFLQSQRLIQLMKKIETESTATADVSLLEPDVNEAVALFETLIRQLGEIRRQMQD</sequence>
<organism evidence="20 21">
    <name type="scientific">Sediminibacterium roseum</name>
    <dbReference type="NCBI Taxonomy" id="1978412"/>
    <lineage>
        <taxon>Bacteria</taxon>
        <taxon>Pseudomonadati</taxon>
        <taxon>Bacteroidota</taxon>
        <taxon>Chitinophagia</taxon>
        <taxon>Chitinophagales</taxon>
        <taxon>Chitinophagaceae</taxon>
        <taxon>Sediminibacterium</taxon>
    </lineage>
</organism>
<dbReference type="Gene3D" id="3.30.450.20">
    <property type="entry name" value="PAS domain"/>
    <property type="match status" value="2"/>
</dbReference>
<gene>
    <name evidence="20" type="ORF">GWC95_15155</name>
</gene>
<dbReference type="CDD" id="cd17546">
    <property type="entry name" value="REC_hyHK_CKI1_RcsC-like"/>
    <property type="match status" value="1"/>
</dbReference>
<dbReference type="InterPro" id="IPR036097">
    <property type="entry name" value="HisK_dim/P_sf"/>
</dbReference>
<dbReference type="Pfam" id="PF00072">
    <property type="entry name" value="Response_reg"/>
    <property type="match status" value="1"/>
</dbReference>
<dbReference type="CDD" id="cd00082">
    <property type="entry name" value="HisKA"/>
    <property type="match status" value="1"/>
</dbReference>
<keyword evidence="10" id="KW-0902">Two-component regulatory system</keyword>
<feature type="modified residue" description="4-aspartylphosphate" evidence="13">
    <location>
        <position position="785"/>
    </location>
</feature>
<dbReference type="Gene3D" id="1.10.287.130">
    <property type="match status" value="1"/>
</dbReference>
<comment type="subcellular location">
    <subcellularLocation>
        <location evidence="2">Cell membrane</location>
        <topology evidence="2">Multi-pass membrane protein</topology>
    </subcellularLocation>
</comment>
<proteinExistence type="predicted"/>
<dbReference type="Pfam" id="PF02518">
    <property type="entry name" value="HATPase_c"/>
    <property type="match status" value="1"/>
</dbReference>
<keyword evidence="8" id="KW-0067">ATP-binding</keyword>
<keyword evidence="4" id="KW-1003">Cell membrane</keyword>
<feature type="transmembrane region" description="Helical" evidence="14">
    <location>
        <begin position="183"/>
        <end position="203"/>
    </location>
</feature>
<dbReference type="InterPro" id="IPR000014">
    <property type="entry name" value="PAS"/>
</dbReference>
<dbReference type="Pfam" id="PF01627">
    <property type="entry name" value="Hpt"/>
    <property type="match status" value="1"/>
</dbReference>
<dbReference type="InterPro" id="IPR004358">
    <property type="entry name" value="Sig_transdc_His_kin-like_C"/>
</dbReference>
<dbReference type="NCBIfam" id="TIGR00229">
    <property type="entry name" value="sensory_box"/>
    <property type="match status" value="2"/>
</dbReference>
<feature type="domain" description="PAC" evidence="18">
    <location>
        <begin position="297"/>
        <end position="348"/>
    </location>
</feature>
<dbReference type="RefSeq" id="WP_161819556.1">
    <property type="nucleotide sequence ID" value="NZ_JAACJS010000015.1"/>
</dbReference>
<evidence type="ECO:0000256" key="5">
    <source>
        <dbReference type="ARBA" id="ARBA00022553"/>
    </source>
</evidence>
<feature type="transmembrane region" description="Helical" evidence="14">
    <location>
        <begin position="12"/>
        <end position="31"/>
    </location>
</feature>
<dbReference type="InterPro" id="IPR008207">
    <property type="entry name" value="Sig_transdc_His_kin_Hpt_dom"/>
</dbReference>
<dbReference type="SMART" id="SM00091">
    <property type="entry name" value="PAS"/>
    <property type="match status" value="2"/>
</dbReference>
<evidence type="ECO:0000256" key="12">
    <source>
        <dbReference type="PROSITE-ProRule" id="PRU00110"/>
    </source>
</evidence>
<feature type="modified residue" description="Phosphohistidine" evidence="12">
    <location>
        <position position="923"/>
    </location>
</feature>
<evidence type="ECO:0000313" key="20">
    <source>
        <dbReference type="EMBL" id="NCI51270.1"/>
    </source>
</evidence>
<dbReference type="CDD" id="cd00088">
    <property type="entry name" value="HPT"/>
    <property type="match status" value="1"/>
</dbReference>
<feature type="domain" description="Response regulatory" evidence="16">
    <location>
        <begin position="735"/>
        <end position="851"/>
    </location>
</feature>
<evidence type="ECO:0000256" key="9">
    <source>
        <dbReference type="ARBA" id="ARBA00022989"/>
    </source>
</evidence>
<dbReference type="Gene3D" id="3.40.50.2300">
    <property type="match status" value="1"/>
</dbReference>
<evidence type="ECO:0000256" key="6">
    <source>
        <dbReference type="ARBA" id="ARBA00022692"/>
    </source>
</evidence>
<dbReference type="SMART" id="SM00387">
    <property type="entry name" value="HATPase_c"/>
    <property type="match status" value="1"/>
</dbReference>
<accession>A0ABW9ZXM3</accession>
<dbReference type="InterPro" id="IPR003661">
    <property type="entry name" value="HisK_dim/P_dom"/>
</dbReference>
<dbReference type="Gene3D" id="1.20.120.160">
    <property type="entry name" value="HPT domain"/>
    <property type="match status" value="1"/>
</dbReference>
<dbReference type="Pfam" id="PF00512">
    <property type="entry name" value="HisKA"/>
    <property type="match status" value="1"/>
</dbReference>
<dbReference type="InterPro" id="IPR036890">
    <property type="entry name" value="HATPase_C_sf"/>
</dbReference>
<comment type="catalytic activity">
    <reaction evidence="1">
        <text>ATP + protein L-histidine = ADP + protein N-phospho-L-histidine.</text>
        <dbReference type="EC" id="2.7.13.3"/>
    </reaction>
</comment>
<keyword evidence="9 14" id="KW-1133">Transmembrane helix</keyword>
<keyword evidence="5 13" id="KW-0597">Phosphoprotein</keyword>
<dbReference type="Gene3D" id="3.30.565.10">
    <property type="entry name" value="Histidine kinase-like ATPase, C-terminal domain"/>
    <property type="match status" value="1"/>
</dbReference>
<dbReference type="InterPro" id="IPR000700">
    <property type="entry name" value="PAS-assoc_C"/>
</dbReference>
<keyword evidence="7" id="KW-0547">Nucleotide-binding</keyword>
<dbReference type="Proteomes" id="UP000753802">
    <property type="component" value="Unassembled WGS sequence"/>
</dbReference>
<evidence type="ECO:0000256" key="1">
    <source>
        <dbReference type="ARBA" id="ARBA00000085"/>
    </source>
</evidence>
<evidence type="ECO:0000259" key="17">
    <source>
        <dbReference type="PROSITE" id="PS50112"/>
    </source>
</evidence>
<dbReference type="PROSITE" id="PS50110">
    <property type="entry name" value="RESPONSE_REGULATORY"/>
    <property type="match status" value="1"/>
</dbReference>
<feature type="domain" description="HPt" evidence="19">
    <location>
        <begin position="884"/>
        <end position="984"/>
    </location>
</feature>
<dbReference type="PROSITE" id="PS50109">
    <property type="entry name" value="HIS_KIN"/>
    <property type="match status" value="1"/>
</dbReference>
<feature type="domain" description="Histidine kinase" evidence="15">
    <location>
        <begin position="498"/>
        <end position="719"/>
    </location>
</feature>
<dbReference type="PANTHER" id="PTHR45339">
    <property type="entry name" value="HYBRID SIGNAL TRANSDUCTION HISTIDINE KINASE J"/>
    <property type="match status" value="1"/>
</dbReference>
<evidence type="ECO:0000256" key="4">
    <source>
        <dbReference type="ARBA" id="ARBA00022475"/>
    </source>
</evidence>
<dbReference type="CDD" id="cd00130">
    <property type="entry name" value="PAS"/>
    <property type="match status" value="2"/>
</dbReference>
<keyword evidence="21" id="KW-1185">Reference proteome</keyword>
<feature type="domain" description="PAS" evidence="17">
    <location>
        <begin position="356"/>
        <end position="426"/>
    </location>
</feature>
<evidence type="ECO:0000256" key="11">
    <source>
        <dbReference type="ARBA" id="ARBA00023136"/>
    </source>
</evidence>
<evidence type="ECO:0000256" key="13">
    <source>
        <dbReference type="PROSITE-ProRule" id="PRU00169"/>
    </source>
</evidence>
<dbReference type="SMART" id="SM00388">
    <property type="entry name" value="HisKA"/>
    <property type="match status" value="1"/>
</dbReference>
<evidence type="ECO:0000256" key="14">
    <source>
        <dbReference type="SAM" id="Phobius"/>
    </source>
</evidence>
<protein>
    <recommendedName>
        <fullName evidence="3">histidine kinase</fullName>
        <ecNumber evidence="3">2.7.13.3</ecNumber>
    </recommendedName>
</protein>